<protein>
    <submittedName>
        <fullName evidence="2">Uncharacterized protein</fullName>
    </submittedName>
</protein>
<dbReference type="Proteomes" id="UP001321542">
    <property type="component" value="Chromosome"/>
</dbReference>
<keyword evidence="1" id="KW-1133">Transmembrane helix</keyword>
<gene>
    <name evidence="2" type="ORF">SGFS_006470</name>
</gene>
<dbReference type="EMBL" id="AP018448">
    <property type="protein sequence ID" value="BBC29353.1"/>
    <property type="molecule type" value="Genomic_DNA"/>
</dbReference>
<reference evidence="2 3" key="2">
    <citation type="journal article" date="2023" name="ChemBioChem">
        <title>Acyltransferase Domain Exchange between Two Independent Type I Polyketide Synthases in the Same Producer Strain of Macrolide Antibiotics.</title>
        <authorList>
            <person name="Kudo F."/>
            <person name="Kishikawa K."/>
            <person name="Tsuboi K."/>
            <person name="Kido T."/>
            <person name="Usui T."/>
            <person name="Hashimoto J."/>
            <person name="Shin-Ya K."/>
            <person name="Miyanaga A."/>
            <person name="Eguchi T."/>
        </authorList>
    </citation>
    <scope>NUCLEOTIDE SEQUENCE [LARGE SCALE GENOMIC DNA]</scope>
    <source>
        <strain evidence="2 3">A-8890</strain>
    </source>
</reference>
<evidence type="ECO:0000313" key="3">
    <source>
        <dbReference type="Proteomes" id="UP001321542"/>
    </source>
</evidence>
<feature type="transmembrane region" description="Helical" evidence="1">
    <location>
        <begin position="84"/>
        <end position="102"/>
    </location>
</feature>
<sequence length="106" mass="11905">MNGGCQGDQGSLLAAADGLRAVRVGLWDQPVDMALRLRPGRSHARCPADQIRSGLRVFPDGPLSPMRHPRITDRDRREDEVRNAWIWFALLLGIAQILYYTHNGFP</sequence>
<keyword evidence="1" id="KW-0472">Membrane</keyword>
<reference evidence="2 3" key="1">
    <citation type="journal article" date="2010" name="ChemBioChem">
        <title>Cloning and characterization of the biosynthetic gene cluster of 16-membered macrolide antibiotic FD-891: involvement of a dual functional cytochrome P450 monooxygenase catalyzing epoxidation and hydroxylation.</title>
        <authorList>
            <person name="Kudo F."/>
            <person name="Motegi A."/>
            <person name="Mizoue K."/>
            <person name="Eguchi T."/>
        </authorList>
    </citation>
    <scope>NUCLEOTIDE SEQUENCE [LARGE SCALE GENOMIC DNA]</scope>
    <source>
        <strain evidence="2 3">A-8890</strain>
    </source>
</reference>
<keyword evidence="3" id="KW-1185">Reference proteome</keyword>
<evidence type="ECO:0000313" key="2">
    <source>
        <dbReference type="EMBL" id="BBC29353.1"/>
    </source>
</evidence>
<organism evidence="2 3">
    <name type="scientific">Streptomyces graminofaciens</name>
    <dbReference type="NCBI Taxonomy" id="68212"/>
    <lineage>
        <taxon>Bacteria</taxon>
        <taxon>Bacillati</taxon>
        <taxon>Actinomycetota</taxon>
        <taxon>Actinomycetes</taxon>
        <taxon>Kitasatosporales</taxon>
        <taxon>Streptomycetaceae</taxon>
        <taxon>Streptomyces</taxon>
    </lineage>
</organism>
<name>A0ABN5V8Y6_9ACTN</name>
<evidence type="ECO:0000256" key="1">
    <source>
        <dbReference type="SAM" id="Phobius"/>
    </source>
</evidence>
<keyword evidence="1" id="KW-0812">Transmembrane</keyword>
<proteinExistence type="predicted"/>
<accession>A0ABN5V8Y6</accession>